<proteinExistence type="predicted"/>
<accession>A0A914Y8I4</accession>
<dbReference type="WBParaSite" id="PSU_v2.g16506.t1">
    <property type="protein sequence ID" value="PSU_v2.g16506.t1"/>
    <property type="gene ID" value="PSU_v2.g16506"/>
</dbReference>
<organism evidence="1 2">
    <name type="scientific">Panagrolaimus superbus</name>
    <dbReference type="NCBI Taxonomy" id="310955"/>
    <lineage>
        <taxon>Eukaryota</taxon>
        <taxon>Metazoa</taxon>
        <taxon>Ecdysozoa</taxon>
        <taxon>Nematoda</taxon>
        <taxon>Chromadorea</taxon>
        <taxon>Rhabditida</taxon>
        <taxon>Tylenchina</taxon>
        <taxon>Panagrolaimomorpha</taxon>
        <taxon>Panagrolaimoidea</taxon>
        <taxon>Panagrolaimidae</taxon>
        <taxon>Panagrolaimus</taxon>
    </lineage>
</organism>
<dbReference type="AlphaFoldDB" id="A0A914Y8I4"/>
<name>A0A914Y8I4_9BILA</name>
<protein>
    <submittedName>
        <fullName evidence="2">Uncharacterized protein</fullName>
    </submittedName>
</protein>
<dbReference type="Proteomes" id="UP000887577">
    <property type="component" value="Unplaced"/>
</dbReference>
<sequence>MTFDDFFATWSRRVSQCSGCENHKITTVRLQDPHNTTLHYIRINIDIGANRVPLNVTGFSEVTMFNIQWRLIAAVEFVPGHFKTWVNVNLEWKIIDDSVINDAKRLKTNILCYRMLLYQRIE</sequence>
<reference evidence="2" key="1">
    <citation type="submission" date="2022-11" db="UniProtKB">
        <authorList>
            <consortium name="WormBaseParasite"/>
        </authorList>
    </citation>
    <scope>IDENTIFICATION</scope>
</reference>
<keyword evidence="1" id="KW-1185">Reference proteome</keyword>
<evidence type="ECO:0000313" key="2">
    <source>
        <dbReference type="WBParaSite" id="PSU_v2.g16506.t1"/>
    </source>
</evidence>
<evidence type="ECO:0000313" key="1">
    <source>
        <dbReference type="Proteomes" id="UP000887577"/>
    </source>
</evidence>